<dbReference type="GO" id="GO:0016787">
    <property type="term" value="F:hydrolase activity"/>
    <property type="evidence" value="ECO:0007669"/>
    <property type="project" value="UniProtKB-KW"/>
</dbReference>
<dbReference type="PANTHER" id="PTHR35372">
    <property type="entry name" value="ATP BINDING PROTEIN-RELATED"/>
    <property type="match status" value="1"/>
</dbReference>
<dbReference type="InterPro" id="IPR004968">
    <property type="entry name" value="DNA_primase/NTPase_C"/>
</dbReference>
<evidence type="ECO:0000313" key="7">
    <source>
        <dbReference type="Proteomes" id="UP000033101"/>
    </source>
</evidence>
<evidence type="ECO:0000313" key="6">
    <source>
        <dbReference type="EMBL" id="AKB79025.1"/>
    </source>
</evidence>
<dbReference type="GO" id="GO:0005524">
    <property type="term" value="F:ATP binding"/>
    <property type="evidence" value="ECO:0007669"/>
    <property type="project" value="UniProtKB-KW"/>
</dbReference>
<keyword evidence="7" id="KW-1185">Reference proteome</keyword>
<dbReference type="Proteomes" id="UP000033101">
    <property type="component" value="Chromosome"/>
</dbReference>
<evidence type="ECO:0000256" key="1">
    <source>
        <dbReference type="ARBA" id="ARBA00022741"/>
    </source>
</evidence>
<dbReference type="HOGENOM" id="CLU_399905_0_0_2"/>
<dbReference type="GeneID" id="24831832"/>
<dbReference type="SUPFAM" id="SSF52540">
    <property type="entry name" value="P-loop containing nucleoside triphosphate hydrolases"/>
    <property type="match status" value="1"/>
</dbReference>
<proteinExistence type="predicted"/>
<dbReference type="InterPro" id="IPR045455">
    <property type="entry name" value="NrS-1_pol-like_helicase"/>
</dbReference>
<dbReference type="InterPro" id="IPR027417">
    <property type="entry name" value="P-loop_NTPase"/>
</dbReference>
<evidence type="ECO:0000256" key="2">
    <source>
        <dbReference type="ARBA" id="ARBA00022801"/>
    </source>
</evidence>
<protein>
    <submittedName>
        <fullName evidence="6">DNA primase/helicase, phage-associated</fullName>
    </submittedName>
</protein>
<sequence>MIDLSKHNLNFSFNKNINNEIYKPIVKNVDPVVKDNLIDQLKNYLKIDVHTALNIYDICEKDQGFENIQNIIHIPAEEAEKIYEIVSNYIKNGICKLNVFPKIIENKIDVSNEEVIEEVKIFNAPTEEAEVIIEIPEYNFKFTITFDNHYFISVQDLKLKFECKRDILQYNKTRDKDLAEFVKTYIGVEKAFAAELVKIFNVKMHEKSDEIKQLAYTDEDQESHTLEEIIWNAADAIAEKYNVICMAESRKLFLYNHGIYLSDGVEIFLENEVAEYADQKYMVKLLEKRIDDVLHRIEYKNSVSQKEFDKNKNIIVCKNGLVDINTGELRPHTPGEVYTSKFDFNYDPDAKLTPEFENFLKTVFEGMEYQIDIAQEFFGYCLTTEYFIQAFLYMLGGGGNGKGTFLNILTAFVGEENTSALALTEICGKDKYTLAELYGKKLNVCGDIAATIVKETDNLKKITGRDNVSAQYKYGQLFKFKNSAKIAFAGNKSAIFDDDSKGFVDRLVLIDFPNRFRNTKNDDQKMEEKCTTKESLSGILTWAIAGLKRLRENGKFSHQKSYKEKMELLNQKTNPVEFFVKECVTPLQGNYLSTDVIFNYYKLFQQKHNLPEYKQRDFVTEFKEHLFENGIHYDWKQKTYDGKVRWCIFDIGVDIFNNCQKTNPKKYDQPLTNFIDTEERNPLKLSLN</sequence>
<keyword evidence="2" id="KW-0378">Hydrolase</keyword>
<organism evidence="6 7">
    <name type="scientific">Methanosarcina horonobensis HB-1 = JCM 15518</name>
    <dbReference type="NCBI Taxonomy" id="1434110"/>
    <lineage>
        <taxon>Archaea</taxon>
        <taxon>Methanobacteriati</taxon>
        <taxon>Methanobacteriota</taxon>
        <taxon>Stenosarchaea group</taxon>
        <taxon>Methanomicrobia</taxon>
        <taxon>Methanosarcinales</taxon>
        <taxon>Methanosarcinaceae</taxon>
        <taxon>Methanosarcina</taxon>
    </lineage>
</organism>
<dbReference type="Pfam" id="PF19263">
    <property type="entry name" value="DUF5906"/>
    <property type="match status" value="1"/>
</dbReference>
<dbReference type="KEGG" id="mhor:MSHOH_2542"/>
<keyword evidence="4" id="KW-0067">ATP-binding</keyword>
<evidence type="ECO:0000256" key="4">
    <source>
        <dbReference type="ARBA" id="ARBA00022840"/>
    </source>
</evidence>
<dbReference type="PROSITE" id="PS51206">
    <property type="entry name" value="SF3_HELICASE_1"/>
    <property type="match status" value="1"/>
</dbReference>
<keyword evidence="1" id="KW-0547">Nucleotide-binding</keyword>
<keyword evidence="3 6" id="KW-0347">Helicase</keyword>
<accession>A0A0E3WW42</accession>
<dbReference type="RefSeq" id="WP_048140390.1">
    <property type="nucleotide sequence ID" value="NZ_CP009516.1"/>
</dbReference>
<dbReference type="EMBL" id="CP009516">
    <property type="protein sequence ID" value="AKB79025.1"/>
    <property type="molecule type" value="Genomic_DNA"/>
</dbReference>
<evidence type="ECO:0000256" key="3">
    <source>
        <dbReference type="ARBA" id="ARBA00022806"/>
    </source>
</evidence>
<dbReference type="InterPro" id="IPR006500">
    <property type="entry name" value="Helicase_put_C_phage/plasmid"/>
</dbReference>
<dbReference type="Gene3D" id="3.40.50.300">
    <property type="entry name" value="P-loop containing nucleotide triphosphate hydrolases"/>
    <property type="match status" value="1"/>
</dbReference>
<gene>
    <name evidence="6" type="ORF">MSHOH_2542</name>
</gene>
<reference evidence="6 7" key="1">
    <citation type="submission" date="2014-07" db="EMBL/GenBank/DDBJ databases">
        <title>Methanogenic archaea and the global carbon cycle.</title>
        <authorList>
            <person name="Henriksen J.R."/>
            <person name="Luke J."/>
            <person name="Reinhart S."/>
            <person name="Benedict M.N."/>
            <person name="Youngblut N.D."/>
            <person name="Metcalf M.E."/>
            <person name="Whitaker R.J."/>
            <person name="Metcalf W.W."/>
        </authorList>
    </citation>
    <scope>NUCLEOTIDE SEQUENCE [LARGE SCALE GENOMIC DNA]</scope>
    <source>
        <strain evidence="6 7">HB-1</strain>
    </source>
</reference>
<dbReference type="InterPro" id="IPR051620">
    <property type="entry name" value="ORF904-like_C"/>
</dbReference>
<dbReference type="PANTHER" id="PTHR35372:SF2">
    <property type="entry name" value="SF3 HELICASE DOMAIN-CONTAINING PROTEIN"/>
    <property type="match status" value="1"/>
</dbReference>
<dbReference type="PATRIC" id="fig|1434110.4.peg.3269"/>
<dbReference type="InterPro" id="IPR014015">
    <property type="entry name" value="Helicase_SF3_DNA-vir"/>
</dbReference>
<dbReference type="SMART" id="SM00885">
    <property type="entry name" value="D5_N"/>
    <property type="match status" value="1"/>
</dbReference>
<name>A0A0E3WW42_9EURY</name>
<dbReference type="NCBIfam" id="TIGR01613">
    <property type="entry name" value="primase_Cterm"/>
    <property type="match status" value="1"/>
</dbReference>
<feature type="domain" description="SF3 helicase" evidence="5">
    <location>
        <begin position="369"/>
        <end position="525"/>
    </location>
</feature>
<dbReference type="OrthoDB" id="131168at2157"/>
<dbReference type="STRING" id="1434110.MSHOH_2542"/>
<evidence type="ECO:0000259" key="5">
    <source>
        <dbReference type="PROSITE" id="PS51206"/>
    </source>
</evidence>
<dbReference type="InterPro" id="IPR014818">
    <property type="entry name" value="Phage/plasmid_primase_P4_C"/>
</dbReference>
<dbReference type="Pfam" id="PF03288">
    <property type="entry name" value="Pox_D5"/>
    <property type="match status" value="1"/>
</dbReference>
<dbReference type="GO" id="GO:0004386">
    <property type="term" value="F:helicase activity"/>
    <property type="evidence" value="ECO:0007669"/>
    <property type="project" value="UniProtKB-KW"/>
</dbReference>
<dbReference type="Pfam" id="PF08706">
    <property type="entry name" value="D5_N"/>
    <property type="match status" value="1"/>
</dbReference>
<dbReference type="AlphaFoldDB" id="A0A0E3WW42"/>